<organism evidence="1 2">
    <name type="scientific">Panagrellus redivivus</name>
    <name type="common">Microworm</name>
    <dbReference type="NCBI Taxonomy" id="6233"/>
    <lineage>
        <taxon>Eukaryota</taxon>
        <taxon>Metazoa</taxon>
        <taxon>Ecdysozoa</taxon>
        <taxon>Nematoda</taxon>
        <taxon>Chromadorea</taxon>
        <taxon>Rhabditida</taxon>
        <taxon>Tylenchina</taxon>
        <taxon>Panagrolaimomorpha</taxon>
        <taxon>Panagrolaimoidea</taxon>
        <taxon>Panagrolaimidae</taxon>
        <taxon>Panagrellus</taxon>
    </lineage>
</organism>
<name>A0A7E4VSF0_PANRE</name>
<reference evidence="2" key="2">
    <citation type="submission" date="2020-10" db="UniProtKB">
        <authorList>
            <consortium name="WormBaseParasite"/>
        </authorList>
    </citation>
    <scope>IDENTIFICATION</scope>
</reference>
<accession>A0A7E4VSF0</accession>
<protein>
    <submittedName>
        <fullName evidence="2">Secreted protein</fullName>
    </submittedName>
</protein>
<sequence length="99" mass="11410">MSRFHLITSETISFFMRVAYRGVILSLRMQASFAGSKLPSEPTMKASLKMRESNLLAVFAPKRRSPLPAVLNLLCVESQRLCRFLRLWCCFTYLFVSNK</sequence>
<dbReference type="Proteomes" id="UP000492821">
    <property type="component" value="Unassembled WGS sequence"/>
</dbReference>
<evidence type="ECO:0000313" key="1">
    <source>
        <dbReference type="Proteomes" id="UP000492821"/>
    </source>
</evidence>
<keyword evidence="1" id="KW-1185">Reference proteome</keyword>
<dbReference type="AlphaFoldDB" id="A0A7E4VSF0"/>
<proteinExistence type="predicted"/>
<evidence type="ECO:0000313" key="2">
    <source>
        <dbReference type="WBParaSite" id="Pan_g2649.t1"/>
    </source>
</evidence>
<reference evidence="1" key="1">
    <citation type="journal article" date="2013" name="Genetics">
        <title>The draft genome and transcriptome of Panagrellus redivivus are shaped by the harsh demands of a free-living lifestyle.</title>
        <authorList>
            <person name="Srinivasan J."/>
            <person name="Dillman A.R."/>
            <person name="Macchietto M.G."/>
            <person name="Heikkinen L."/>
            <person name="Lakso M."/>
            <person name="Fracchia K.M."/>
            <person name="Antoshechkin I."/>
            <person name="Mortazavi A."/>
            <person name="Wong G."/>
            <person name="Sternberg P.W."/>
        </authorList>
    </citation>
    <scope>NUCLEOTIDE SEQUENCE [LARGE SCALE GENOMIC DNA]</scope>
    <source>
        <strain evidence="1">MT8872</strain>
    </source>
</reference>
<dbReference type="WBParaSite" id="Pan_g2649.t1">
    <property type="protein sequence ID" value="Pan_g2649.t1"/>
    <property type="gene ID" value="Pan_g2649"/>
</dbReference>